<dbReference type="SUPFAM" id="SSF47459">
    <property type="entry name" value="HLH, helix-loop-helix DNA-binding domain"/>
    <property type="match status" value="1"/>
</dbReference>
<dbReference type="EMBL" id="KZ503069">
    <property type="protein sequence ID" value="PKU68626.1"/>
    <property type="molecule type" value="Genomic_DNA"/>
</dbReference>
<dbReference type="STRING" id="906689.A0A2I0VYY5"/>
<organism evidence="5 6">
    <name type="scientific">Dendrobium catenatum</name>
    <dbReference type="NCBI Taxonomy" id="906689"/>
    <lineage>
        <taxon>Eukaryota</taxon>
        <taxon>Viridiplantae</taxon>
        <taxon>Streptophyta</taxon>
        <taxon>Embryophyta</taxon>
        <taxon>Tracheophyta</taxon>
        <taxon>Spermatophyta</taxon>
        <taxon>Magnoliopsida</taxon>
        <taxon>Liliopsida</taxon>
        <taxon>Asparagales</taxon>
        <taxon>Orchidaceae</taxon>
        <taxon>Epidendroideae</taxon>
        <taxon>Malaxideae</taxon>
        <taxon>Dendrobiinae</taxon>
        <taxon>Dendrobium</taxon>
    </lineage>
</organism>
<keyword evidence="2" id="KW-0805">Transcription regulation</keyword>
<evidence type="ECO:0000256" key="1">
    <source>
        <dbReference type="ARBA" id="ARBA00005510"/>
    </source>
</evidence>
<dbReference type="InterPro" id="IPR036638">
    <property type="entry name" value="HLH_DNA-bd_sf"/>
</dbReference>
<dbReference type="InterPro" id="IPR015660">
    <property type="entry name" value="MASH1/Ascl1a-like"/>
</dbReference>
<dbReference type="GO" id="GO:0090575">
    <property type="term" value="C:RNA polymerase II transcription regulator complex"/>
    <property type="evidence" value="ECO:0007669"/>
    <property type="project" value="TreeGrafter"/>
</dbReference>
<dbReference type="Proteomes" id="UP000233837">
    <property type="component" value="Unassembled WGS sequence"/>
</dbReference>
<evidence type="ECO:0000259" key="4">
    <source>
        <dbReference type="PROSITE" id="PS50888"/>
    </source>
</evidence>
<dbReference type="PROSITE" id="PS50888">
    <property type="entry name" value="BHLH"/>
    <property type="match status" value="1"/>
</dbReference>
<dbReference type="GO" id="GO:0000977">
    <property type="term" value="F:RNA polymerase II transcription regulatory region sequence-specific DNA binding"/>
    <property type="evidence" value="ECO:0007669"/>
    <property type="project" value="TreeGrafter"/>
</dbReference>
<dbReference type="GO" id="GO:0046983">
    <property type="term" value="F:protein dimerization activity"/>
    <property type="evidence" value="ECO:0007669"/>
    <property type="project" value="InterPro"/>
</dbReference>
<reference evidence="5 6" key="1">
    <citation type="journal article" date="2016" name="Sci. Rep.">
        <title>The Dendrobium catenatum Lindl. genome sequence provides insights into polysaccharide synthase, floral development and adaptive evolution.</title>
        <authorList>
            <person name="Zhang G.Q."/>
            <person name="Xu Q."/>
            <person name="Bian C."/>
            <person name="Tsai W.C."/>
            <person name="Yeh C.M."/>
            <person name="Liu K.W."/>
            <person name="Yoshida K."/>
            <person name="Zhang L.S."/>
            <person name="Chang S.B."/>
            <person name="Chen F."/>
            <person name="Shi Y."/>
            <person name="Su Y.Y."/>
            <person name="Zhang Y.Q."/>
            <person name="Chen L.J."/>
            <person name="Yin Y."/>
            <person name="Lin M."/>
            <person name="Huang H."/>
            <person name="Deng H."/>
            <person name="Wang Z.W."/>
            <person name="Zhu S.L."/>
            <person name="Zhao X."/>
            <person name="Deng C."/>
            <person name="Niu S.C."/>
            <person name="Huang J."/>
            <person name="Wang M."/>
            <person name="Liu G.H."/>
            <person name="Yang H.J."/>
            <person name="Xiao X.J."/>
            <person name="Hsiao Y.Y."/>
            <person name="Wu W.L."/>
            <person name="Chen Y.Y."/>
            <person name="Mitsuda N."/>
            <person name="Ohme-Takagi M."/>
            <person name="Luo Y.B."/>
            <person name="Van de Peer Y."/>
            <person name="Liu Z.J."/>
        </authorList>
    </citation>
    <scope>NUCLEOTIDE SEQUENCE [LARGE SCALE GENOMIC DNA]</scope>
    <source>
        <tissue evidence="5">The whole plant</tissue>
    </source>
</reference>
<dbReference type="GO" id="GO:0000981">
    <property type="term" value="F:DNA-binding transcription factor activity, RNA polymerase II-specific"/>
    <property type="evidence" value="ECO:0007669"/>
    <property type="project" value="TreeGrafter"/>
</dbReference>
<dbReference type="PANTHER" id="PTHR13935">
    <property type="entry name" value="ACHAETE-SCUTE TRANSCRIPTION FACTOR-RELATED"/>
    <property type="match status" value="1"/>
</dbReference>
<protein>
    <recommendedName>
        <fullName evidence="4">BHLH domain-containing protein</fullName>
    </recommendedName>
</protein>
<dbReference type="AlphaFoldDB" id="A0A2I0VYY5"/>
<proteinExistence type="inferred from homology"/>
<evidence type="ECO:0000256" key="2">
    <source>
        <dbReference type="ARBA" id="ARBA00023015"/>
    </source>
</evidence>
<evidence type="ECO:0000313" key="5">
    <source>
        <dbReference type="EMBL" id="PKU68626.1"/>
    </source>
</evidence>
<accession>A0A2I0VYY5</accession>
<evidence type="ECO:0000256" key="3">
    <source>
        <dbReference type="ARBA" id="ARBA00023163"/>
    </source>
</evidence>
<sequence>MKGGEGKMDRKTVEKLRRMQMKALCLKLANLIPQDYLSKENTSQQDHLDRAAAYIHNLTQRIQKLKHRKELGICNYMESDTEIEDSTKLEFKFPVVEVRHQDQNLEVLLITGLKKKFALHEVIGILEEGGADVVNASFSIVGNKIIHTIHCQAISSRIGLEASRVSEMLQQLMR</sequence>
<dbReference type="Pfam" id="PF00010">
    <property type="entry name" value="HLH"/>
    <property type="match status" value="1"/>
</dbReference>
<keyword evidence="6" id="KW-1185">Reference proteome</keyword>
<evidence type="ECO:0000313" key="6">
    <source>
        <dbReference type="Proteomes" id="UP000233837"/>
    </source>
</evidence>
<dbReference type="PANTHER" id="PTHR13935:SF46">
    <property type="entry name" value="TRANSCRIPTION FACTOR BHLH167-RELATED"/>
    <property type="match status" value="1"/>
</dbReference>
<dbReference type="OrthoDB" id="1870484at2759"/>
<gene>
    <name evidence="5" type="ORF">MA16_Dca024764</name>
</gene>
<keyword evidence="3" id="KW-0804">Transcription</keyword>
<name>A0A2I0VYY5_9ASPA</name>
<comment type="similarity">
    <text evidence="1">Belongs to the bHLH protein family.</text>
</comment>
<reference evidence="5 6" key="2">
    <citation type="journal article" date="2017" name="Nature">
        <title>The Apostasia genome and the evolution of orchids.</title>
        <authorList>
            <person name="Zhang G.Q."/>
            <person name="Liu K.W."/>
            <person name="Li Z."/>
            <person name="Lohaus R."/>
            <person name="Hsiao Y.Y."/>
            <person name="Niu S.C."/>
            <person name="Wang J.Y."/>
            <person name="Lin Y.C."/>
            <person name="Xu Q."/>
            <person name="Chen L.J."/>
            <person name="Yoshida K."/>
            <person name="Fujiwara S."/>
            <person name="Wang Z.W."/>
            <person name="Zhang Y.Q."/>
            <person name="Mitsuda N."/>
            <person name="Wang M."/>
            <person name="Liu G.H."/>
            <person name="Pecoraro L."/>
            <person name="Huang H.X."/>
            <person name="Xiao X.J."/>
            <person name="Lin M."/>
            <person name="Wu X.Y."/>
            <person name="Wu W.L."/>
            <person name="Chen Y.Y."/>
            <person name="Chang S.B."/>
            <person name="Sakamoto S."/>
            <person name="Ohme-Takagi M."/>
            <person name="Yagi M."/>
            <person name="Zeng S.J."/>
            <person name="Shen C.Y."/>
            <person name="Yeh C.M."/>
            <person name="Luo Y.B."/>
            <person name="Tsai W.C."/>
            <person name="Van de Peer Y."/>
            <person name="Liu Z.J."/>
        </authorList>
    </citation>
    <scope>NUCLEOTIDE SEQUENCE [LARGE SCALE GENOMIC DNA]</scope>
    <source>
        <tissue evidence="5">The whole plant</tissue>
    </source>
</reference>
<dbReference type="InterPro" id="IPR011598">
    <property type="entry name" value="bHLH_dom"/>
</dbReference>
<feature type="domain" description="BHLH" evidence="4">
    <location>
        <begin position="5"/>
        <end position="58"/>
    </location>
</feature>
<dbReference type="Gene3D" id="4.10.280.10">
    <property type="entry name" value="Helix-loop-helix DNA-binding domain"/>
    <property type="match status" value="1"/>
</dbReference>